<accession>A0A4Y8RRT1</accession>
<evidence type="ECO:0000256" key="5">
    <source>
        <dbReference type="ARBA" id="ARBA00022989"/>
    </source>
</evidence>
<keyword evidence="7" id="KW-0813">Transport</keyword>
<dbReference type="GO" id="GO:0022857">
    <property type="term" value="F:transmembrane transporter activity"/>
    <property type="evidence" value="ECO:0007669"/>
    <property type="project" value="InterPro"/>
</dbReference>
<comment type="caution">
    <text evidence="8">The sequence shown here is derived from an EMBL/GenBank/DDBJ whole genome shotgun (WGS) entry which is preliminary data.</text>
</comment>
<dbReference type="OrthoDB" id="7860253at2"/>
<keyword evidence="4 7" id="KW-0812">Transmembrane</keyword>
<reference evidence="8 9" key="1">
    <citation type="submission" date="2019-03" db="EMBL/GenBank/DDBJ databases">
        <title>Jiella endophytica sp. nov., a novel endophytic bacterium isolated from root of Ficus microcarpa Linn. f.</title>
        <authorList>
            <person name="Tuo L."/>
        </authorList>
    </citation>
    <scope>NUCLEOTIDE SEQUENCE [LARGE SCALE GENOMIC DNA]</scope>
    <source>
        <strain evidence="8 9">CBS5Q-3</strain>
    </source>
</reference>
<protein>
    <submittedName>
        <fullName evidence="8">Biopolymer transporter ExbD</fullName>
    </submittedName>
</protein>
<dbReference type="GO" id="GO:0005886">
    <property type="term" value="C:plasma membrane"/>
    <property type="evidence" value="ECO:0007669"/>
    <property type="project" value="UniProtKB-SubCell"/>
</dbReference>
<evidence type="ECO:0000313" key="8">
    <source>
        <dbReference type="EMBL" id="TFF25407.1"/>
    </source>
</evidence>
<evidence type="ECO:0000256" key="6">
    <source>
        <dbReference type="ARBA" id="ARBA00023136"/>
    </source>
</evidence>
<keyword evidence="7" id="KW-0653">Protein transport</keyword>
<proteinExistence type="inferred from homology"/>
<dbReference type="AlphaFoldDB" id="A0A4Y8RRT1"/>
<keyword evidence="9" id="KW-1185">Reference proteome</keyword>
<dbReference type="Pfam" id="PF02472">
    <property type="entry name" value="ExbD"/>
    <property type="match status" value="1"/>
</dbReference>
<evidence type="ECO:0000256" key="3">
    <source>
        <dbReference type="ARBA" id="ARBA00022475"/>
    </source>
</evidence>
<dbReference type="Proteomes" id="UP000298179">
    <property type="component" value="Unassembled WGS sequence"/>
</dbReference>
<sequence length="125" mass="12852">MPTINVVFLLLLFFLLVGTLAAPEESEIDPARVAEAAGGRLPRPLLTIASDGAIGLDGRALARRDLAEAVGGLRRPESAGAPTLYVLAARDLPAERLVALLAEASAAGARTTLVAMTGEAGRAPR</sequence>
<keyword evidence="5" id="KW-1133">Transmembrane helix</keyword>
<dbReference type="InterPro" id="IPR003400">
    <property type="entry name" value="ExbD"/>
</dbReference>
<dbReference type="GO" id="GO:0015031">
    <property type="term" value="P:protein transport"/>
    <property type="evidence" value="ECO:0007669"/>
    <property type="project" value="UniProtKB-KW"/>
</dbReference>
<evidence type="ECO:0000313" key="9">
    <source>
        <dbReference type="Proteomes" id="UP000298179"/>
    </source>
</evidence>
<evidence type="ECO:0000256" key="4">
    <source>
        <dbReference type="ARBA" id="ARBA00022692"/>
    </source>
</evidence>
<name>A0A4Y8RRT1_9HYPH</name>
<organism evidence="8 9">
    <name type="scientific">Jiella endophytica</name>
    <dbReference type="NCBI Taxonomy" id="2558362"/>
    <lineage>
        <taxon>Bacteria</taxon>
        <taxon>Pseudomonadati</taxon>
        <taxon>Pseudomonadota</taxon>
        <taxon>Alphaproteobacteria</taxon>
        <taxon>Hyphomicrobiales</taxon>
        <taxon>Aurantimonadaceae</taxon>
        <taxon>Jiella</taxon>
    </lineage>
</organism>
<comment type="similarity">
    <text evidence="2 7">Belongs to the ExbD/TolR family.</text>
</comment>
<keyword evidence="6" id="KW-0472">Membrane</keyword>
<keyword evidence="3" id="KW-1003">Cell membrane</keyword>
<evidence type="ECO:0000256" key="1">
    <source>
        <dbReference type="ARBA" id="ARBA00004162"/>
    </source>
</evidence>
<evidence type="ECO:0000256" key="2">
    <source>
        <dbReference type="ARBA" id="ARBA00005811"/>
    </source>
</evidence>
<evidence type="ECO:0000256" key="7">
    <source>
        <dbReference type="RuleBase" id="RU003879"/>
    </source>
</evidence>
<dbReference type="EMBL" id="SOZD01000002">
    <property type="protein sequence ID" value="TFF25407.1"/>
    <property type="molecule type" value="Genomic_DNA"/>
</dbReference>
<gene>
    <name evidence="8" type="ORF">E3C22_08610</name>
</gene>
<comment type="subcellular location">
    <subcellularLocation>
        <location evidence="1">Cell membrane</location>
        <topology evidence="1">Single-pass membrane protein</topology>
    </subcellularLocation>
    <subcellularLocation>
        <location evidence="7">Cell membrane</location>
        <topology evidence="7">Single-pass type II membrane protein</topology>
    </subcellularLocation>
</comment>
<dbReference type="RefSeq" id="WP_134761576.1">
    <property type="nucleotide sequence ID" value="NZ_SOZD01000002.1"/>
</dbReference>